<accession>A0A8J4ESH1</accession>
<organism evidence="2 3">
    <name type="scientific">Volvox africanus</name>
    <dbReference type="NCBI Taxonomy" id="51714"/>
    <lineage>
        <taxon>Eukaryota</taxon>
        <taxon>Viridiplantae</taxon>
        <taxon>Chlorophyta</taxon>
        <taxon>core chlorophytes</taxon>
        <taxon>Chlorophyceae</taxon>
        <taxon>CS clade</taxon>
        <taxon>Chlamydomonadales</taxon>
        <taxon>Volvocaceae</taxon>
        <taxon>Volvox</taxon>
    </lineage>
</organism>
<evidence type="ECO:0000313" key="3">
    <source>
        <dbReference type="Proteomes" id="UP000747399"/>
    </source>
</evidence>
<keyword evidence="3" id="KW-1185">Reference proteome</keyword>
<dbReference type="Gene3D" id="1.20.120.330">
    <property type="entry name" value="Nucleotidyltransferases domain 2"/>
    <property type="match status" value="1"/>
</dbReference>
<comment type="caution">
    <text evidence="2">The sequence shown here is derived from an EMBL/GenBank/DDBJ whole genome shotgun (WGS) entry which is preliminary data.</text>
</comment>
<feature type="compositionally biased region" description="Basic and acidic residues" evidence="1">
    <location>
        <begin position="176"/>
        <end position="205"/>
    </location>
</feature>
<dbReference type="EMBL" id="BNCO01000003">
    <property type="protein sequence ID" value="GIL45956.1"/>
    <property type="molecule type" value="Genomic_DNA"/>
</dbReference>
<reference evidence="2" key="1">
    <citation type="journal article" date="2021" name="Proc. Natl. Acad. Sci. U.S.A.">
        <title>Three genomes in the algal genus Volvox reveal the fate of a haploid sex-determining region after a transition to homothallism.</title>
        <authorList>
            <person name="Yamamoto K."/>
            <person name="Hamaji T."/>
            <person name="Kawai-Toyooka H."/>
            <person name="Matsuzaki R."/>
            <person name="Takahashi F."/>
            <person name="Nishimura Y."/>
            <person name="Kawachi M."/>
            <person name="Noguchi H."/>
            <person name="Minakuchi Y."/>
            <person name="Umen J.G."/>
            <person name="Toyoda A."/>
            <person name="Nozaki H."/>
        </authorList>
    </citation>
    <scope>NUCLEOTIDE SEQUENCE</scope>
    <source>
        <strain evidence="2">NIES-3780</strain>
    </source>
</reference>
<proteinExistence type="predicted"/>
<dbReference type="Proteomes" id="UP000747399">
    <property type="component" value="Unassembled WGS sequence"/>
</dbReference>
<dbReference type="AlphaFoldDB" id="A0A8J4ESH1"/>
<evidence type="ECO:0000256" key="1">
    <source>
        <dbReference type="SAM" id="MobiDB-lite"/>
    </source>
</evidence>
<evidence type="ECO:0000313" key="2">
    <source>
        <dbReference type="EMBL" id="GIL45956.1"/>
    </source>
</evidence>
<feature type="region of interest" description="Disordered" evidence="1">
    <location>
        <begin position="281"/>
        <end position="303"/>
    </location>
</feature>
<protein>
    <submittedName>
        <fullName evidence="2">Uncharacterized protein</fullName>
    </submittedName>
</protein>
<gene>
    <name evidence="2" type="ORF">Vafri_3066</name>
</gene>
<feature type="region of interest" description="Disordered" evidence="1">
    <location>
        <begin position="166"/>
        <end position="205"/>
    </location>
</feature>
<feature type="region of interest" description="Disordered" evidence="1">
    <location>
        <begin position="1"/>
        <end position="31"/>
    </location>
</feature>
<name>A0A8J4ESH1_9CHLO</name>
<feature type="compositionally biased region" description="Polar residues" evidence="1">
    <location>
        <begin position="1"/>
        <end position="10"/>
    </location>
</feature>
<sequence length="495" mass="55228">MASVQSNSWEPRTPLPTSERAPENRAWPSTDDGELLQTHEELLVRAVADSVTEALQQDLTASVLKLQAATAQAHETIQGLQQQISSFHTKATARVVEHQVQMQAVAESARQHARREMAIMQERIEQLQTALSASHSEAEQARSVAEQARSNAVQARREVVQARSVAEQARSNAVQARREAERARREAEQARREAEQAHSEAELARREAVQARSEGEQARSEAAMQLKTVQLMRVKPNGDLEWGTTEEDSEDVEMLRARCEVLRCMLECTRPRQMAAKSNAFKAAAQGRPSGKRVEARSAADTGRVKNAVAESVHQRAQHEMVVLQERIDQMRTAYSTSRIEAEQQARRVVEQARDEGKQLGAQMAATQQPLEVAETEAHELRRQLGEKRMLANKAAREMHRDHFNSDAGLAMRAEIEIEKETLRLVRAGNIKAAMQLQAKKEIVQLWRGKADGAAESVGSRPIGAPVGSLADELVDIFIQYRIPAMPKYEFSNLC</sequence>